<dbReference type="InterPro" id="IPR003423">
    <property type="entry name" value="OMP_efflux"/>
</dbReference>
<comment type="similarity">
    <text evidence="1 2">Belongs to the outer membrane factor (OMF) (TC 1.B.17) family.</text>
</comment>
<keyword evidence="2" id="KW-0732">Signal</keyword>
<dbReference type="PANTHER" id="PTHR30203:SF33">
    <property type="entry name" value="BLR4455 PROTEIN"/>
    <property type="match status" value="1"/>
</dbReference>
<dbReference type="Proteomes" id="UP001169764">
    <property type="component" value="Unassembled WGS sequence"/>
</dbReference>
<organism evidence="3 4">
    <name type="scientific">Sphingomonas natans</name>
    <dbReference type="NCBI Taxonomy" id="3063330"/>
    <lineage>
        <taxon>Bacteria</taxon>
        <taxon>Pseudomonadati</taxon>
        <taxon>Pseudomonadota</taxon>
        <taxon>Alphaproteobacteria</taxon>
        <taxon>Sphingomonadales</taxon>
        <taxon>Sphingomonadaceae</taxon>
        <taxon>Sphingomonas</taxon>
    </lineage>
</organism>
<comment type="subcellular location">
    <subcellularLocation>
        <location evidence="2">Cell membrane</location>
        <topology evidence="2">Lipid-anchor</topology>
    </subcellularLocation>
</comment>
<dbReference type="Pfam" id="PF02321">
    <property type="entry name" value="OEP"/>
    <property type="match status" value="2"/>
</dbReference>
<keyword evidence="2" id="KW-0472">Membrane</keyword>
<dbReference type="Gene3D" id="1.20.1600.10">
    <property type="entry name" value="Outer membrane efflux proteins (OEP)"/>
    <property type="match status" value="1"/>
</dbReference>
<evidence type="ECO:0000256" key="1">
    <source>
        <dbReference type="ARBA" id="ARBA00007613"/>
    </source>
</evidence>
<reference evidence="3" key="1">
    <citation type="submission" date="2023-07" db="EMBL/GenBank/DDBJ databases">
        <authorList>
            <person name="Kim M."/>
        </authorList>
    </citation>
    <scope>NUCLEOTIDE SEQUENCE</scope>
    <source>
        <strain evidence="3">BIUV-7</strain>
    </source>
</reference>
<keyword evidence="4" id="KW-1185">Reference proteome</keyword>
<keyword evidence="2" id="KW-0812">Transmembrane</keyword>
<keyword evidence="2" id="KW-0449">Lipoprotein</keyword>
<keyword evidence="2" id="KW-1134">Transmembrane beta strand</keyword>
<gene>
    <name evidence="3" type="ORF">Q4F19_14630</name>
</gene>
<accession>A0ABT8YBB2</accession>
<comment type="caution">
    <text evidence="3">The sequence shown here is derived from an EMBL/GenBank/DDBJ whole genome shotgun (WGS) entry which is preliminary data.</text>
</comment>
<sequence length="481" mass="50489">MSFLPGTGRIMSATLILALSSCSMAPAYKPPAMASTASFKEAPGWQPARPADDVAKGEWWKLFADPVLDGLEAKVAASNQNVAAFAAAYAQARAAVRETRASLFPSVDLSAGGTRAGTFGNGTTTIIGSNGTTSSSGSGSRRYSVNLGATWEPDVFGRISSGLRQQKALAQASEGDLLNATLAAQGELASNYVQLRGLDQQKIVYQETIAAYERALKITSNRYDQGQVARVDVLQAQTQLANARATSADIDRQRAAFEHAIAVLIGESPSSFALPAAPWSRAVPDVPGILPGTVLERRPDIAAAERRVAAANQGIGVERAAFFPTFGLTGDIGTQTSRLGSLFTAASSIWSLGVTSALTLLDFGARSARVAQARASFDQAAANYRQTTLTAVQQVEDELAATRVLRTVAEQRSAAATAANRVEQLTQNQYLSGLIVYTDVITAQATALNARQQAIQATVDRQVSAITLVQAIGGAWPTPAP</sequence>
<dbReference type="NCBIfam" id="TIGR01845">
    <property type="entry name" value="outer_NodT"/>
    <property type="match status" value="1"/>
</dbReference>
<proteinExistence type="inferred from homology"/>
<evidence type="ECO:0000256" key="2">
    <source>
        <dbReference type="RuleBase" id="RU362097"/>
    </source>
</evidence>
<dbReference type="InterPro" id="IPR010131">
    <property type="entry name" value="MdtP/NodT-like"/>
</dbReference>
<keyword evidence="2" id="KW-0564">Palmitate</keyword>
<evidence type="ECO:0000313" key="4">
    <source>
        <dbReference type="Proteomes" id="UP001169764"/>
    </source>
</evidence>
<protein>
    <submittedName>
        <fullName evidence="3">Efflux transporter outer membrane subunit</fullName>
    </submittedName>
</protein>
<dbReference type="SUPFAM" id="SSF56954">
    <property type="entry name" value="Outer membrane efflux proteins (OEP)"/>
    <property type="match status" value="1"/>
</dbReference>
<dbReference type="EMBL" id="JAUOTP010000007">
    <property type="protein sequence ID" value="MDO6415623.1"/>
    <property type="molecule type" value="Genomic_DNA"/>
</dbReference>
<feature type="signal peptide" evidence="2">
    <location>
        <begin position="1"/>
        <end position="27"/>
    </location>
</feature>
<evidence type="ECO:0000313" key="3">
    <source>
        <dbReference type="EMBL" id="MDO6415623.1"/>
    </source>
</evidence>
<dbReference type="Gene3D" id="2.20.200.10">
    <property type="entry name" value="Outer membrane efflux proteins (OEP)"/>
    <property type="match status" value="1"/>
</dbReference>
<dbReference type="PANTHER" id="PTHR30203">
    <property type="entry name" value="OUTER MEMBRANE CATION EFFLUX PROTEIN"/>
    <property type="match status" value="1"/>
</dbReference>
<name>A0ABT8YBB2_9SPHN</name>
<feature type="chain" id="PRO_5044995593" evidence="2">
    <location>
        <begin position="28"/>
        <end position="481"/>
    </location>
</feature>